<keyword evidence="1" id="KW-0547">Nucleotide-binding</keyword>
<dbReference type="GO" id="GO:0016020">
    <property type="term" value="C:membrane"/>
    <property type="evidence" value="ECO:0007669"/>
    <property type="project" value="TreeGrafter"/>
</dbReference>
<name>A0A9D1ACH1_9FIRM</name>
<evidence type="ECO:0000313" key="5">
    <source>
        <dbReference type="EMBL" id="HIR13718.1"/>
    </source>
</evidence>
<protein>
    <submittedName>
        <fullName evidence="5">AMP-binding protein</fullName>
    </submittedName>
</protein>
<dbReference type="PROSITE" id="PS00455">
    <property type="entry name" value="AMP_BINDING"/>
    <property type="match status" value="1"/>
</dbReference>
<reference evidence="5" key="2">
    <citation type="journal article" date="2021" name="PeerJ">
        <title>Extensive microbial diversity within the chicken gut microbiome revealed by metagenomics and culture.</title>
        <authorList>
            <person name="Gilroy R."/>
            <person name="Ravi A."/>
            <person name="Getino M."/>
            <person name="Pursley I."/>
            <person name="Horton D.L."/>
            <person name="Alikhan N.F."/>
            <person name="Baker D."/>
            <person name="Gharbi K."/>
            <person name="Hall N."/>
            <person name="Watson M."/>
            <person name="Adriaenssens E.M."/>
            <person name="Foster-Nyarko E."/>
            <person name="Jarju S."/>
            <person name="Secka A."/>
            <person name="Antonio M."/>
            <person name="Oren A."/>
            <person name="Chaudhuri R.R."/>
            <person name="La Ragione R."/>
            <person name="Hildebrand F."/>
            <person name="Pallen M.J."/>
        </authorList>
    </citation>
    <scope>NUCLEOTIDE SEQUENCE</scope>
    <source>
        <strain evidence="5">ChiSjej4B22-8148</strain>
    </source>
</reference>
<reference evidence="5" key="1">
    <citation type="submission" date="2020-10" db="EMBL/GenBank/DDBJ databases">
        <authorList>
            <person name="Gilroy R."/>
        </authorList>
    </citation>
    <scope>NUCLEOTIDE SEQUENCE</scope>
    <source>
        <strain evidence="5">ChiSjej4B22-8148</strain>
    </source>
</reference>
<comment type="catalytic activity">
    <reaction evidence="3">
        <text>a long-chain fatty acid + ATP + CoA = a long-chain fatty acyl-CoA + AMP + diphosphate</text>
        <dbReference type="Rhea" id="RHEA:15421"/>
        <dbReference type="ChEBI" id="CHEBI:30616"/>
        <dbReference type="ChEBI" id="CHEBI:33019"/>
        <dbReference type="ChEBI" id="CHEBI:57287"/>
        <dbReference type="ChEBI" id="CHEBI:57560"/>
        <dbReference type="ChEBI" id="CHEBI:83139"/>
        <dbReference type="ChEBI" id="CHEBI:456215"/>
        <dbReference type="EC" id="6.2.1.3"/>
    </reaction>
    <physiologicalReaction direction="left-to-right" evidence="3">
        <dbReference type="Rhea" id="RHEA:15422"/>
    </physiologicalReaction>
</comment>
<gene>
    <name evidence="5" type="ORF">IAB31_07330</name>
</gene>
<dbReference type="GO" id="GO:0005524">
    <property type="term" value="F:ATP binding"/>
    <property type="evidence" value="ECO:0007669"/>
    <property type="project" value="UniProtKB-KW"/>
</dbReference>
<dbReference type="PANTHER" id="PTHR43272">
    <property type="entry name" value="LONG-CHAIN-FATTY-ACID--COA LIGASE"/>
    <property type="match status" value="1"/>
</dbReference>
<dbReference type="Gene3D" id="3.40.50.12780">
    <property type="entry name" value="N-terminal domain of ligase-like"/>
    <property type="match status" value="1"/>
</dbReference>
<keyword evidence="2" id="KW-0067">ATP-binding</keyword>
<dbReference type="PANTHER" id="PTHR43272:SF33">
    <property type="entry name" value="AMP-BINDING DOMAIN-CONTAINING PROTEIN-RELATED"/>
    <property type="match status" value="1"/>
</dbReference>
<evidence type="ECO:0000259" key="4">
    <source>
        <dbReference type="Pfam" id="PF00501"/>
    </source>
</evidence>
<dbReference type="Proteomes" id="UP000886757">
    <property type="component" value="Unassembled WGS sequence"/>
</dbReference>
<dbReference type="InterPro" id="IPR000873">
    <property type="entry name" value="AMP-dep_synth/lig_dom"/>
</dbReference>
<feature type="domain" description="AMP-dependent synthetase/ligase" evidence="4">
    <location>
        <begin position="21"/>
        <end position="404"/>
    </location>
</feature>
<proteinExistence type="predicted"/>
<sequence>MKNEPFNKVDYYRTFPQFIDTVAVKYKDKPAVSYYTRKQQEVMYTYGEFTSQIYDLREELYKKGYVGKHIAIISENSYEWLVAYLAIVSCGAIAVCIDVEQSDDTIRQMLLQADTDAAFLADAFISLTKPVLSEDRMFALGKKAEGEIRTLEEMCASGHESRMNLKEPREYHAEPDQVAAIVFTSGTSSIAKPVMLTHENILHNASDCILYVWTYDRIFAHLPFYHTFGMTGGVLSTLVHGAHSIINGNMRTVMRDLQLSNADSIITVPLMLEAIRNQIWLTAEQTGKTADLKKLFKLATTLQKVGIAPKFKALDEIREKAFGSVRNIICGGAALDSDIEQELALLGVNVFQGYGITECSPVVSVNRLQTRKLGSVGPVLPTLEVKTVEGEIYVKGITVMPGYYKSPELTAEVMEDGWFKTGDIGYIDNEGFLFITGRKKNLIVFKNGKKVSPEKMEELIGRIPLVKEVVVYGATSGSSAEDIKMAASIYPDPERSEGMSSYDILAKIQEEVDEINAKLPFYQQIQLINIRNQPFAKTASKKIIRHLV</sequence>
<dbReference type="AlphaFoldDB" id="A0A9D1ACH1"/>
<dbReference type="InterPro" id="IPR020845">
    <property type="entry name" value="AMP-binding_CS"/>
</dbReference>
<comment type="caution">
    <text evidence="5">The sequence shown here is derived from an EMBL/GenBank/DDBJ whole genome shotgun (WGS) entry which is preliminary data.</text>
</comment>
<dbReference type="GO" id="GO:0004467">
    <property type="term" value="F:long-chain fatty acid-CoA ligase activity"/>
    <property type="evidence" value="ECO:0007669"/>
    <property type="project" value="UniProtKB-EC"/>
</dbReference>
<dbReference type="Pfam" id="PF23562">
    <property type="entry name" value="AMP-binding_C_3"/>
    <property type="match status" value="1"/>
</dbReference>
<dbReference type="EMBL" id="DVGK01000081">
    <property type="protein sequence ID" value="HIR13718.1"/>
    <property type="molecule type" value="Genomic_DNA"/>
</dbReference>
<dbReference type="InterPro" id="IPR045851">
    <property type="entry name" value="AMP-bd_C_sf"/>
</dbReference>
<evidence type="ECO:0000256" key="3">
    <source>
        <dbReference type="ARBA" id="ARBA00024484"/>
    </source>
</evidence>
<evidence type="ECO:0000256" key="2">
    <source>
        <dbReference type="ARBA" id="ARBA00022840"/>
    </source>
</evidence>
<dbReference type="InterPro" id="IPR042099">
    <property type="entry name" value="ANL_N_sf"/>
</dbReference>
<dbReference type="Pfam" id="PF00501">
    <property type="entry name" value="AMP-binding"/>
    <property type="match status" value="1"/>
</dbReference>
<accession>A0A9D1ACH1</accession>
<evidence type="ECO:0000313" key="6">
    <source>
        <dbReference type="Proteomes" id="UP000886757"/>
    </source>
</evidence>
<evidence type="ECO:0000256" key="1">
    <source>
        <dbReference type="ARBA" id="ARBA00022741"/>
    </source>
</evidence>
<dbReference type="Gene3D" id="3.30.300.30">
    <property type="match status" value="1"/>
</dbReference>
<organism evidence="5 6">
    <name type="scientific">Candidatus Choladousia intestinavium</name>
    <dbReference type="NCBI Taxonomy" id="2840727"/>
    <lineage>
        <taxon>Bacteria</taxon>
        <taxon>Bacillati</taxon>
        <taxon>Bacillota</taxon>
        <taxon>Clostridia</taxon>
        <taxon>Lachnospirales</taxon>
        <taxon>Lachnospiraceae</taxon>
        <taxon>Lachnospiraceae incertae sedis</taxon>
        <taxon>Candidatus Choladousia</taxon>
    </lineage>
</organism>
<dbReference type="SUPFAM" id="SSF56801">
    <property type="entry name" value="Acetyl-CoA synthetase-like"/>
    <property type="match status" value="1"/>
</dbReference>